<dbReference type="GO" id="GO:0030246">
    <property type="term" value="F:carbohydrate binding"/>
    <property type="evidence" value="ECO:0007669"/>
    <property type="project" value="UniProtKB-KW"/>
</dbReference>
<dbReference type="InterPro" id="IPR016187">
    <property type="entry name" value="CTDL_fold"/>
</dbReference>
<dbReference type="PANTHER" id="PTHR46746">
    <property type="entry name" value="KILLER CELL LECTIN-LIKE RECEPTOR SUBFAMILY F MEMBER 2"/>
    <property type="match status" value="1"/>
</dbReference>
<dbReference type="Proteomes" id="UP001497623">
    <property type="component" value="Unassembled WGS sequence"/>
</dbReference>
<feature type="region of interest" description="Disordered" evidence="3">
    <location>
        <begin position="164"/>
        <end position="248"/>
    </location>
</feature>
<dbReference type="PANTHER" id="PTHR46746:SF9">
    <property type="entry name" value="CD209 ANTIGEN-LIKE PROTEIN C-LIKE"/>
    <property type="match status" value="1"/>
</dbReference>
<dbReference type="CDD" id="cd00037">
    <property type="entry name" value="CLECT"/>
    <property type="match status" value="1"/>
</dbReference>
<dbReference type="InterPro" id="IPR051379">
    <property type="entry name" value="C-type_Lectin_Receptor_IMM"/>
</dbReference>
<dbReference type="Gene3D" id="3.10.100.10">
    <property type="entry name" value="Mannose-Binding Protein A, subunit A"/>
    <property type="match status" value="1"/>
</dbReference>
<feature type="domain" description="C-type lectin" evidence="4">
    <location>
        <begin position="15"/>
        <end position="136"/>
    </location>
</feature>
<keyword evidence="6" id="KW-1185">Reference proteome</keyword>
<dbReference type="SUPFAM" id="SSF56436">
    <property type="entry name" value="C-type lectin-like"/>
    <property type="match status" value="1"/>
</dbReference>
<evidence type="ECO:0000256" key="3">
    <source>
        <dbReference type="SAM" id="MobiDB-lite"/>
    </source>
</evidence>
<reference evidence="5 6" key="1">
    <citation type="submission" date="2024-05" db="EMBL/GenBank/DDBJ databases">
        <authorList>
            <person name="Wallberg A."/>
        </authorList>
    </citation>
    <scope>NUCLEOTIDE SEQUENCE [LARGE SCALE GENOMIC DNA]</scope>
</reference>
<evidence type="ECO:0000313" key="6">
    <source>
        <dbReference type="Proteomes" id="UP001497623"/>
    </source>
</evidence>
<evidence type="ECO:0000256" key="1">
    <source>
        <dbReference type="ARBA" id="ARBA00022734"/>
    </source>
</evidence>
<protein>
    <recommendedName>
        <fullName evidence="4">C-type lectin domain-containing protein</fullName>
    </recommendedName>
</protein>
<dbReference type="InterPro" id="IPR016186">
    <property type="entry name" value="C-type_lectin-like/link_sf"/>
</dbReference>
<accession>A0AAV2REY1</accession>
<feature type="non-terminal residue" evidence="5">
    <location>
        <position position="248"/>
    </location>
</feature>
<feature type="compositionally biased region" description="Low complexity" evidence="3">
    <location>
        <begin position="170"/>
        <end position="185"/>
    </location>
</feature>
<evidence type="ECO:0000259" key="4">
    <source>
        <dbReference type="PROSITE" id="PS50041"/>
    </source>
</evidence>
<name>A0AAV2REY1_MEGNR</name>
<feature type="compositionally biased region" description="Polar residues" evidence="3">
    <location>
        <begin position="186"/>
        <end position="248"/>
    </location>
</feature>
<evidence type="ECO:0000313" key="5">
    <source>
        <dbReference type="EMBL" id="CAL4124211.1"/>
    </source>
</evidence>
<dbReference type="Pfam" id="PF00059">
    <property type="entry name" value="Lectin_C"/>
    <property type="match status" value="1"/>
</dbReference>
<proteinExistence type="predicted"/>
<dbReference type="EMBL" id="CAXKWB010022274">
    <property type="protein sequence ID" value="CAL4124211.1"/>
    <property type="molecule type" value="Genomic_DNA"/>
</dbReference>
<dbReference type="SMART" id="SM00034">
    <property type="entry name" value="CLECT"/>
    <property type="match status" value="1"/>
</dbReference>
<comment type="caution">
    <text evidence="5">The sequence shown here is derived from an EMBL/GenBank/DDBJ whole genome shotgun (WGS) entry which is preliminary data.</text>
</comment>
<dbReference type="InterPro" id="IPR001304">
    <property type="entry name" value="C-type_lectin-like"/>
</dbReference>
<evidence type="ECO:0000256" key="2">
    <source>
        <dbReference type="ARBA" id="ARBA00023157"/>
    </source>
</evidence>
<dbReference type="PROSITE" id="PS50041">
    <property type="entry name" value="C_TYPE_LECTIN_2"/>
    <property type="match status" value="1"/>
</dbReference>
<keyword evidence="2" id="KW-1015">Disulfide bond</keyword>
<sequence length="248" mass="27209">MSNRHKVECVDGVIIGNQCLVFITDNGKRTDWEGAKAACSSMNGQLAILKDNPDEVHAYININLRNDAFWIGGSDTSVEGNWVWFNGQPVDQQFPWKVGEPDNVDFTGMKDGNCLVVNWHGYQDEACGRGREFICELETTCTMTTTSQDTSTWDTTLQATTTYGSEEQYTSTWSTTSQDPTTDSSEAQYTSTWATSSQDPTTDGSETQDNSICATTSQDPTTDVSETQDTSTWVSTSQAPTTDGSEAQ</sequence>
<organism evidence="5 6">
    <name type="scientific">Meganyctiphanes norvegica</name>
    <name type="common">Northern krill</name>
    <name type="synonym">Thysanopoda norvegica</name>
    <dbReference type="NCBI Taxonomy" id="48144"/>
    <lineage>
        <taxon>Eukaryota</taxon>
        <taxon>Metazoa</taxon>
        <taxon>Ecdysozoa</taxon>
        <taxon>Arthropoda</taxon>
        <taxon>Crustacea</taxon>
        <taxon>Multicrustacea</taxon>
        <taxon>Malacostraca</taxon>
        <taxon>Eumalacostraca</taxon>
        <taxon>Eucarida</taxon>
        <taxon>Euphausiacea</taxon>
        <taxon>Euphausiidae</taxon>
        <taxon>Meganyctiphanes</taxon>
    </lineage>
</organism>
<dbReference type="AlphaFoldDB" id="A0AAV2REY1"/>
<keyword evidence="1" id="KW-0430">Lectin</keyword>
<gene>
    <name evidence="5" type="ORF">MNOR_LOCUS24347</name>
</gene>